<reference evidence="2" key="1">
    <citation type="journal article" date="2017" name="Nat. Ecol. Evol.">
        <title>Genome expansion and lineage-specific genetic innovations in the forest pathogenic fungi Armillaria.</title>
        <authorList>
            <person name="Sipos G."/>
            <person name="Prasanna A.N."/>
            <person name="Walter M.C."/>
            <person name="O'Connor E."/>
            <person name="Balint B."/>
            <person name="Krizsan K."/>
            <person name="Kiss B."/>
            <person name="Hess J."/>
            <person name="Varga T."/>
            <person name="Slot J."/>
            <person name="Riley R."/>
            <person name="Boka B."/>
            <person name="Rigling D."/>
            <person name="Barry K."/>
            <person name="Lee J."/>
            <person name="Mihaltcheva S."/>
            <person name="LaButti K."/>
            <person name="Lipzen A."/>
            <person name="Waldron R."/>
            <person name="Moloney N.M."/>
            <person name="Sperisen C."/>
            <person name="Kredics L."/>
            <person name="Vagvoelgyi C."/>
            <person name="Patrignani A."/>
            <person name="Fitzpatrick D."/>
            <person name="Nagy I."/>
            <person name="Doyle S."/>
            <person name="Anderson J.B."/>
            <person name="Grigoriev I.V."/>
            <person name="Gueldener U."/>
            <person name="Muensterkoetter M."/>
            <person name="Nagy L.G."/>
        </authorList>
    </citation>
    <scope>NUCLEOTIDE SEQUENCE [LARGE SCALE GENOMIC DNA]</scope>
    <source>
        <strain evidence="2">28-4</strain>
    </source>
</reference>
<name>A0A2H3B1V0_9AGAR</name>
<gene>
    <name evidence="1" type="ORF">ARMSODRAFT_982653</name>
</gene>
<dbReference type="Proteomes" id="UP000218334">
    <property type="component" value="Unassembled WGS sequence"/>
</dbReference>
<keyword evidence="2" id="KW-1185">Reference proteome</keyword>
<proteinExistence type="predicted"/>
<dbReference type="AlphaFoldDB" id="A0A2H3B1V0"/>
<protein>
    <submittedName>
        <fullName evidence="1">Uncharacterized protein</fullName>
    </submittedName>
</protein>
<accession>A0A2H3B1V0</accession>
<dbReference type="EMBL" id="KZ293494">
    <property type="protein sequence ID" value="PBK59978.1"/>
    <property type="molecule type" value="Genomic_DNA"/>
</dbReference>
<evidence type="ECO:0000313" key="1">
    <source>
        <dbReference type="EMBL" id="PBK59978.1"/>
    </source>
</evidence>
<sequence length="197" mass="21972">MISLKSRSEETGRTAGYKRRAWWREPSRVSHALSSFALTSISARHLDVPVFKLHPKDYANVRGGNDVTSNTGTVIKSNRFPLSVLPAPSYLPVLGDACIGFALPTTSPSPYILWKEGVYPCKYLSSIMCARSLVDPDQSPSKASPINLLIGWKILVQNPGLSNELKSQEFDSFDLLEFQPKRGIMRLDHKADKIQLR</sequence>
<evidence type="ECO:0000313" key="2">
    <source>
        <dbReference type="Proteomes" id="UP000218334"/>
    </source>
</evidence>
<organism evidence="1 2">
    <name type="scientific">Armillaria solidipes</name>
    <dbReference type="NCBI Taxonomy" id="1076256"/>
    <lineage>
        <taxon>Eukaryota</taxon>
        <taxon>Fungi</taxon>
        <taxon>Dikarya</taxon>
        <taxon>Basidiomycota</taxon>
        <taxon>Agaricomycotina</taxon>
        <taxon>Agaricomycetes</taxon>
        <taxon>Agaricomycetidae</taxon>
        <taxon>Agaricales</taxon>
        <taxon>Marasmiineae</taxon>
        <taxon>Physalacriaceae</taxon>
        <taxon>Armillaria</taxon>
    </lineage>
</organism>